<gene>
    <name evidence="3" type="primary">NED1</name>
    <name evidence="3" type="ORF">ECANGB1_2224</name>
</gene>
<name>A0A1Y1S9F0_9MICR</name>
<dbReference type="SUPFAM" id="SSF56784">
    <property type="entry name" value="HAD-like"/>
    <property type="match status" value="1"/>
</dbReference>
<dbReference type="InterPro" id="IPR013209">
    <property type="entry name" value="LNS2"/>
</dbReference>
<dbReference type="InterPro" id="IPR026058">
    <property type="entry name" value="LIPIN"/>
</dbReference>
<dbReference type="GO" id="GO:0008195">
    <property type="term" value="F:phosphatidate phosphatase activity"/>
    <property type="evidence" value="ECO:0007669"/>
    <property type="project" value="TreeGrafter"/>
</dbReference>
<protein>
    <submittedName>
        <fullName evidence="3">NED1</fullName>
    </submittedName>
</protein>
<dbReference type="OrthoDB" id="4567at2759"/>
<comment type="caution">
    <text evidence="3">The sequence shown here is derived from an EMBL/GenBank/DDBJ whole genome shotgun (WGS) entry which is preliminary data.</text>
</comment>
<reference evidence="3 4" key="1">
    <citation type="journal article" date="2017" name="Environ. Microbiol.">
        <title>Decay of the glycolytic pathway and adaptation to intranuclear parasitism within Enterocytozoonidae microsporidia.</title>
        <authorList>
            <person name="Wiredu Boakye D."/>
            <person name="Jaroenlak P."/>
            <person name="Prachumwat A."/>
            <person name="Williams T.A."/>
            <person name="Bateman K.S."/>
            <person name="Itsathitphaisarn O."/>
            <person name="Sritunyalucksana K."/>
            <person name="Paszkiewicz K.H."/>
            <person name="Moore K.A."/>
            <person name="Stentiford G.D."/>
            <person name="Williams B.A."/>
        </authorList>
    </citation>
    <scope>NUCLEOTIDE SEQUENCE [LARGE SCALE GENOMIC DNA]</scope>
    <source>
        <strain evidence="3 4">GB1</strain>
    </source>
</reference>
<dbReference type="AlphaFoldDB" id="A0A1Y1S9F0"/>
<comment type="similarity">
    <text evidence="1">Belongs to the lipin family.</text>
</comment>
<feature type="domain" description="LNS2/PITP" evidence="2">
    <location>
        <begin position="405"/>
        <end position="563"/>
    </location>
</feature>
<evidence type="ECO:0000256" key="1">
    <source>
        <dbReference type="ARBA" id="ARBA00005476"/>
    </source>
</evidence>
<sequence length="605" mass="69689">MGVVNKIFTSVSEIYNSVNPITLSGVNDVIVIKKQDGSYKCSPFQLRFSKMQFLNSRSQVVHLLINGRMTDVNMTITPQGDLYFEESVDFDVSYLSKEQYDESLVLSIMENAFFDTDPCKEEQSKSQTQSHCDTKAEENKIYLNPGFSQSAQFMGSKEEAVSSKGNLLVVDKTNKRFALHNYLSAADILDWKRQRMLNLRRRIYSKNIHFKANYENYYDLSMLYEKFSYLLPSTEHCEFLINKHHELLLLLEAVYENRPGTTFQFSKSHYVRIENGKPHATFSKYVTRKIEDAESLIVLLQDDRTSFFLTYVQFCTVFFEVKMSRNRRKHLLDILEQMHNESLGWNLFGSRKPVKRDIQFTLFLNSEELKGLHLKKGKNEAVFKIGGIDEQLESYIYLWEETDKLVVSDIDGTITKSDVWGLISGYIGTDWTHVGVAPLFSKIVENGYKIIYLSSRSLGQSHTTREYLEKVEQDSHRLPDGPILLNPDGLMGALYREVIAKKAGEFKVAVLRAIKELFDPKCREGVFVAGFGNKLSDVVSYTTLNIPKTRIYTINPKGQIHSEYSASLIGSYVTLNEFIDTIFPAIDESEEFSTTNLFNEFNYWL</sequence>
<keyword evidence="4" id="KW-1185">Reference proteome</keyword>
<evidence type="ECO:0000313" key="3">
    <source>
        <dbReference type="EMBL" id="ORD94828.1"/>
    </source>
</evidence>
<dbReference type="VEuPathDB" id="MicrosporidiaDB:ECANGB1_2224"/>
<organism evidence="3 4">
    <name type="scientific">Enterospora canceri</name>
    <dbReference type="NCBI Taxonomy" id="1081671"/>
    <lineage>
        <taxon>Eukaryota</taxon>
        <taxon>Fungi</taxon>
        <taxon>Fungi incertae sedis</taxon>
        <taxon>Microsporidia</taxon>
        <taxon>Enterocytozoonidae</taxon>
        <taxon>Enterospora</taxon>
    </lineage>
</organism>
<evidence type="ECO:0000259" key="2">
    <source>
        <dbReference type="SMART" id="SM00775"/>
    </source>
</evidence>
<dbReference type="InterPro" id="IPR036412">
    <property type="entry name" value="HAD-like_sf"/>
</dbReference>
<dbReference type="PANTHER" id="PTHR12181">
    <property type="entry name" value="LIPIN"/>
    <property type="match status" value="1"/>
</dbReference>
<evidence type="ECO:0000313" key="4">
    <source>
        <dbReference type="Proteomes" id="UP000192639"/>
    </source>
</evidence>
<dbReference type="InterPro" id="IPR031315">
    <property type="entry name" value="LNS2/PITP"/>
</dbReference>
<accession>A0A1Y1S9F0</accession>
<dbReference type="Proteomes" id="UP000192639">
    <property type="component" value="Unassembled WGS sequence"/>
</dbReference>
<proteinExistence type="inferred from homology"/>
<dbReference type="SMART" id="SM00775">
    <property type="entry name" value="LNS2"/>
    <property type="match status" value="1"/>
</dbReference>
<dbReference type="InterPro" id="IPR007651">
    <property type="entry name" value="Lipin_N"/>
</dbReference>
<dbReference type="EMBL" id="LWDP01000008">
    <property type="protein sequence ID" value="ORD94828.1"/>
    <property type="molecule type" value="Genomic_DNA"/>
</dbReference>
<dbReference type="PANTHER" id="PTHR12181:SF12">
    <property type="entry name" value="PHOSPHATIDATE PHOSPHATASE"/>
    <property type="match status" value="1"/>
</dbReference>
<dbReference type="Pfam" id="PF08235">
    <property type="entry name" value="LNS2"/>
    <property type="match status" value="1"/>
</dbReference>
<dbReference type="Pfam" id="PF04571">
    <property type="entry name" value="Lipin_N"/>
    <property type="match status" value="1"/>
</dbReference>